<dbReference type="PROSITE" id="PS51419">
    <property type="entry name" value="RAB"/>
    <property type="match status" value="1"/>
</dbReference>
<proteinExistence type="predicted"/>
<dbReference type="EMBL" id="DS114169">
    <property type="protein sequence ID" value="EAX89758.1"/>
    <property type="molecule type" value="Genomic_DNA"/>
</dbReference>
<dbReference type="RefSeq" id="XP_001302688.1">
    <property type="nucleotide sequence ID" value="XM_001302687.1"/>
</dbReference>
<dbReference type="CDD" id="cd00154">
    <property type="entry name" value="Rab"/>
    <property type="match status" value="1"/>
</dbReference>
<dbReference type="GO" id="GO:0005525">
    <property type="term" value="F:GTP binding"/>
    <property type="evidence" value="ECO:0007669"/>
    <property type="project" value="InterPro"/>
</dbReference>
<dbReference type="InParanoid" id="A2FZA9"/>
<dbReference type="Gene3D" id="3.40.50.300">
    <property type="entry name" value="P-loop containing nucleotide triphosphate hydrolases"/>
    <property type="match status" value="1"/>
</dbReference>
<evidence type="ECO:0000313" key="3">
    <source>
        <dbReference type="Proteomes" id="UP000001542"/>
    </source>
</evidence>
<dbReference type="GO" id="GO:0005829">
    <property type="term" value="C:cytosol"/>
    <property type="evidence" value="ECO:0007669"/>
    <property type="project" value="GOC"/>
</dbReference>
<evidence type="ECO:0000313" key="2">
    <source>
        <dbReference type="EMBL" id="EAX89758.1"/>
    </source>
</evidence>
<dbReference type="SUPFAM" id="SSF52540">
    <property type="entry name" value="P-loop containing nucleoside triphosphate hydrolases"/>
    <property type="match status" value="1"/>
</dbReference>
<dbReference type="GO" id="GO:0006886">
    <property type="term" value="P:intracellular protein transport"/>
    <property type="evidence" value="ECO:0000318"/>
    <property type="project" value="GO_Central"/>
</dbReference>
<dbReference type="GO" id="GO:0006891">
    <property type="term" value="P:intra-Golgi vesicle-mediated transport"/>
    <property type="evidence" value="ECO:0000318"/>
    <property type="project" value="GO_Central"/>
</dbReference>
<dbReference type="PRINTS" id="PR00449">
    <property type="entry name" value="RASTRNSFRMNG"/>
</dbReference>
<name>A2FZA9_TRIV3</name>
<dbReference type="SMART" id="SM00173">
    <property type="entry name" value="RAS"/>
    <property type="match status" value="1"/>
</dbReference>
<dbReference type="GO" id="GO:0042147">
    <property type="term" value="P:retrograde transport, endosome to Golgi"/>
    <property type="evidence" value="ECO:0000318"/>
    <property type="project" value="GO_Central"/>
</dbReference>
<evidence type="ECO:0000256" key="1">
    <source>
        <dbReference type="ARBA" id="ARBA00022741"/>
    </source>
</evidence>
<dbReference type="GO" id="GO:0003924">
    <property type="term" value="F:GTPase activity"/>
    <property type="evidence" value="ECO:0000318"/>
    <property type="project" value="GO_Central"/>
</dbReference>
<dbReference type="KEGG" id="tva:4747432"/>
<gene>
    <name evidence="2" type="ORF">TVAG_073350</name>
</gene>
<dbReference type="SMR" id="A2FZA9"/>
<dbReference type="GO" id="GO:0006890">
    <property type="term" value="P:retrograde vesicle-mediated transport, Golgi to endoplasmic reticulum"/>
    <property type="evidence" value="ECO:0000318"/>
    <property type="project" value="GO_Central"/>
</dbReference>
<dbReference type="VEuPathDB" id="TrichDB:TVAG_073350"/>
<dbReference type="FunFam" id="3.40.50.300:FF:001329">
    <property type="entry name" value="Small GTP-binding protein, putative"/>
    <property type="match status" value="1"/>
</dbReference>
<dbReference type="InterPro" id="IPR001806">
    <property type="entry name" value="Small_GTPase"/>
</dbReference>
<dbReference type="VEuPathDB" id="TrichDB:TVAGG3_0739390"/>
<organism evidence="2 3">
    <name type="scientific">Trichomonas vaginalis (strain ATCC PRA-98 / G3)</name>
    <dbReference type="NCBI Taxonomy" id="412133"/>
    <lineage>
        <taxon>Eukaryota</taxon>
        <taxon>Metamonada</taxon>
        <taxon>Parabasalia</taxon>
        <taxon>Trichomonadida</taxon>
        <taxon>Trichomonadidae</taxon>
        <taxon>Trichomonas</taxon>
    </lineage>
</organism>
<keyword evidence="1" id="KW-0547">Nucleotide-binding</keyword>
<dbReference type="AlphaFoldDB" id="A2FZA9"/>
<dbReference type="Proteomes" id="UP000001542">
    <property type="component" value="Unassembled WGS sequence"/>
</dbReference>
<accession>A2FZA9</accession>
<dbReference type="NCBIfam" id="TIGR00231">
    <property type="entry name" value="small_GTP"/>
    <property type="match status" value="1"/>
</dbReference>
<dbReference type="Pfam" id="PF00071">
    <property type="entry name" value="Ras"/>
    <property type="match status" value="1"/>
</dbReference>
<dbReference type="STRING" id="5722.A2FZA9"/>
<reference evidence="2" key="2">
    <citation type="journal article" date="2007" name="Science">
        <title>Draft genome sequence of the sexually transmitted pathogen Trichomonas vaginalis.</title>
        <authorList>
            <person name="Carlton J.M."/>
            <person name="Hirt R.P."/>
            <person name="Silva J.C."/>
            <person name="Delcher A.L."/>
            <person name="Schatz M."/>
            <person name="Zhao Q."/>
            <person name="Wortman J.R."/>
            <person name="Bidwell S.L."/>
            <person name="Alsmark U.C.M."/>
            <person name="Besteiro S."/>
            <person name="Sicheritz-Ponten T."/>
            <person name="Noel C.J."/>
            <person name="Dacks J.B."/>
            <person name="Foster P.G."/>
            <person name="Simillion C."/>
            <person name="Van de Peer Y."/>
            <person name="Miranda-Saavedra D."/>
            <person name="Barton G.J."/>
            <person name="Westrop G.D."/>
            <person name="Mueller S."/>
            <person name="Dessi D."/>
            <person name="Fiori P.L."/>
            <person name="Ren Q."/>
            <person name="Paulsen I."/>
            <person name="Zhang H."/>
            <person name="Bastida-Corcuera F.D."/>
            <person name="Simoes-Barbosa A."/>
            <person name="Brown M.T."/>
            <person name="Hayes R.D."/>
            <person name="Mukherjee M."/>
            <person name="Okumura C.Y."/>
            <person name="Schneider R."/>
            <person name="Smith A.J."/>
            <person name="Vanacova S."/>
            <person name="Villalvazo M."/>
            <person name="Haas B.J."/>
            <person name="Pertea M."/>
            <person name="Feldblyum T.V."/>
            <person name="Utterback T.R."/>
            <person name="Shu C.L."/>
            <person name="Osoegawa K."/>
            <person name="de Jong P.J."/>
            <person name="Hrdy I."/>
            <person name="Horvathova L."/>
            <person name="Zubacova Z."/>
            <person name="Dolezal P."/>
            <person name="Malik S.B."/>
            <person name="Logsdon J.M. Jr."/>
            <person name="Henze K."/>
            <person name="Gupta A."/>
            <person name="Wang C.C."/>
            <person name="Dunne R.L."/>
            <person name="Upcroft J.A."/>
            <person name="Upcroft P."/>
            <person name="White O."/>
            <person name="Salzberg S.L."/>
            <person name="Tang P."/>
            <person name="Chiu C.-H."/>
            <person name="Lee Y.-S."/>
            <person name="Embley T.M."/>
            <person name="Coombs G.H."/>
            <person name="Mottram J.C."/>
            <person name="Tachezy J."/>
            <person name="Fraser-Liggett C.M."/>
            <person name="Johnson P.J."/>
        </authorList>
    </citation>
    <scope>NUCLEOTIDE SEQUENCE [LARGE SCALE GENOMIC DNA]</scope>
    <source>
        <strain evidence="2">G3</strain>
    </source>
</reference>
<dbReference type="InterPro" id="IPR005225">
    <property type="entry name" value="Small_GTP-bd"/>
</dbReference>
<sequence>MSQNSYEPGKVCIVGMYNSGKTSIIWRYIMKLDRLAPTISPTLYEINVDPGYGKRRIKLFDTAGTEKYQSMMPATLRGSEAIILVCSQDEPKSFDYIKEWHEKLIRDYGINKFIAVCNKTDLPEKLSVEEVKNWGKEHNMRVLRTSVHENKNIENLFISLAALLDPPTDGSGKQMLVPKSMCC</sequence>
<dbReference type="SMART" id="SM00175">
    <property type="entry name" value="RAB"/>
    <property type="match status" value="1"/>
</dbReference>
<dbReference type="GO" id="GO:0012505">
    <property type="term" value="C:endomembrane system"/>
    <property type="evidence" value="ECO:0000318"/>
    <property type="project" value="GO_Central"/>
</dbReference>
<dbReference type="eggNOG" id="KOG0094">
    <property type="taxonomic scope" value="Eukaryota"/>
</dbReference>
<reference evidence="2" key="1">
    <citation type="submission" date="2006-10" db="EMBL/GenBank/DDBJ databases">
        <authorList>
            <person name="Amadeo P."/>
            <person name="Zhao Q."/>
            <person name="Wortman J."/>
            <person name="Fraser-Liggett C."/>
            <person name="Carlton J."/>
        </authorList>
    </citation>
    <scope>NUCLEOTIDE SEQUENCE</scope>
    <source>
        <strain evidence="2">G3</strain>
    </source>
</reference>
<keyword evidence="3" id="KW-1185">Reference proteome</keyword>
<dbReference type="InterPro" id="IPR027417">
    <property type="entry name" value="P-loop_NTPase"/>
</dbReference>
<dbReference type="PANTHER" id="PTHR47978">
    <property type="match status" value="1"/>
</dbReference>
<protein>
    <submittedName>
        <fullName evidence="2">Small GTP-binding protein, putative</fullName>
    </submittedName>
</protein>
<dbReference type="GO" id="GO:0005794">
    <property type="term" value="C:Golgi apparatus"/>
    <property type="evidence" value="ECO:0000318"/>
    <property type="project" value="GO_Central"/>
</dbReference>